<evidence type="ECO:0000313" key="2">
    <source>
        <dbReference type="Proteomes" id="UP000692954"/>
    </source>
</evidence>
<sequence length="296" mass="35038">MQQISQVGQNEFYQFYLLYKKVNPNLMLKSLMKVKTKNLLKNRAFIQIQQIQKNEKINLLIKQKINDLLIEFNQMKLNVKLIKNKNYIIASIQLDFFQIVQKVEIQQRNKISLQLCFNKDKIIFLQDLSYQKQEDTLEPVQNQKQKQNYNILYTDGVKHIILEEIPFNVVSQTYGFDLIKNVLKESIIIPQQFPSIFCGNLTLLGSIVIWTSRSGKLSIIQLGCNKIQGTLQRINFKDLFSIFLKNQIVIQQLFTKLDRINLQQFIQKMLILQEVIQKRIKVGIYKKENLSFLLRF</sequence>
<organism evidence="1 2">
    <name type="scientific">Paramecium sonneborni</name>
    <dbReference type="NCBI Taxonomy" id="65129"/>
    <lineage>
        <taxon>Eukaryota</taxon>
        <taxon>Sar</taxon>
        <taxon>Alveolata</taxon>
        <taxon>Ciliophora</taxon>
        <taxon>Intramacronucleata</taxon>
        <taxon>Oligohymenophorea</taxon>
        <taxon>Peniculida</taxon>
        <taxon>Parameciidae</taxon>
        <taxon>Paramecium</taxon>
    </lineage>
</organism>
<protein>
    <submittedName>
        <fullName evidence="1">Uncharacterized protein</fullName>
    </submittedName>
</protein>
<accession>A0A8S1LR57</accession>
<dbReference type="AlphaFoldDB" id="A0A8S1LR57"/>
<proteinExistence type="predicted"/>
<comment type="caution">
    <text evidence="1">The sequence shown here is derived from an EMBL/GenBank/DDBJ whole genome shotgun (WGS) entry which is preliminary data.</text>
</comment>
<dbReference type="EMBL" id="CAJJDN010000022">
    <property type="protein sequence ID" value="CAD8067126.1"/>
    <property type="molecule type" value="Genomic_DNA"/>
</dbReference>
<gene>
    <name evidence="1" type="ORF">PSON_ATCC_30995.1.T0220289</name>
</gene>
<dbReference type="Proteomes" id="UP000692954">
    <property type="component" value="Unassembled WGS sequence"/>
</dbReference>
<name>A0A8S1LR57_9CILI</name>
<evidence type="ECO:0000313" key="1">
    <source>
        <dbReference type="EMBL" id="CAD8067126.1"/>
    </source>
</evidence>
<keyword evidence="2" id="KW-1185">Reference proteome</keyword>
<reference evidence="1" key="1">
    <citation type="submission" date="2021-01" db="EMBL/GenBank/DDBJ databases">
        <authorList>
            <consortium name="Genoscope - CEA"/>
            <person name="William W."/>
        </authorList>
    </citation>
    <scope>NUCLEOTIDE SEQUENCE</scope>
</reference>